<evidence type="ECO:0000313" key="2">
    <source>
        <dbReference type="Proteomes" id="UP001497480"/>
    </source>
</evidence>
<dbReference type="GO" id="GO:0009507">
    <property type="term" value="C:chloroplast"/>
    <property type="evidence" value="ECO:0007669"/>
    <property type="project" value="TreeGrafter"/>
</dbReference>
<comment type="caution">
    <text evidence="1">The sequence shown here is derived from an EMBL/GenBank/DDBJ whole genome shotgun (WGS) entry which is preliminary data.</text>
</comment>
<dbReference type="PANTHER" id="PTHR35756">
    <property type="entry name" value="OS05G0337400 PROTEIN"/>
    <property type="match status" value="1"/>
</dbReference>
<name>A0AAV1XKU5_LUPLU</name>
<sequence length="171" mass="17931">MKMASTLLSSSSSSSLSLHSIPFSSSTTLSTSLLPFNLVPRTSFVKKARLSTVKAVEEQQATIAEQTPTVVVPVSPSDTLTMFFQAEGTLNETSIPSLTKALQETDGVANLNVRVDEGLAIVELKKQTTVQATGVASSLLETIQGSGFKLQTLHLSFDDEEDAAAAAVAAA</sequence>
<dbReference type="Proteomes" id="UP001497480">
    <property type="component" value="Unassembled WGS sequence"/>
</dbReference>
<accession>A0AAV1XKU5</accession>
<dbReference type="EMBL" id="CAXHTB010000015">
    <property type="protein sequence ID" value="CAL0321782.1"/>
    <property type="molecule type" value="Genomic_DNA"/>
</dbReference>
<organism evidence="1 2">
    <name type="scientific">Lupinus luteus</name>
    <name type="common">European yellow lupine</name>
    <dbReference type="NCBI Taxonomy" id="3873"/>
    <lineage>
        <taxon>Eukaryota</taxon>
        <taxon>Viridiplantae</taxon>
        <taxon>Streptophyta</taxon>
        <taxon>Embryophyta</taxon>
        <taxon>Tracheophyta</taxon>
        <taxon>Spermatophyta</taxon>
        <taxon>Magnoliopsida</taxon>
        <taxon>eudicotyledons</taxon>
        <taxon>Gunneridae</taxon>
        <taxon>Pentapetalae</taxon>
        <taxon>rosids</taxon>
        <taxon>fabids</taxon>
        <taxon>Fabales</taxon>
        <taxon>Fabaceae</taxon>
        <taxon>Papilionoideae</taxon>
        <taxon>50 kb inversion clade</taxon>
        <taxon>genistoids sensu lato</taxon>
        <taxon>core genistoids</taxon>
        <taxon>Genisteae</taxon>
        <taxon>Lupinus</taxon>
    </lineage>
</organism>
<protein>
    <recommendedName>
        <fullName evidence="3">HMA domain-containing protein</fullName>
    </recommendedName>
</protein>
<evidence type="ECO:0000313" key="1">
    <source>
        <dbReference type="EMBL" id="CAL0321782.1"/>
    </source>
</evidence>
<evidence type="ECO:0008006" key="3">
    <source>
        <dbReference type="Google" id="ProtNLM"/>
    </source>
</evidence>
<gene>
    <name evidence="1" type="ORF">LLUT_LOCUS22842</name>
</gene>
<dbReference type="PANTHER" id="PTHR35756:SF1">
    <property type="entry name" value="OS05G0337400 PROTEIN"/>
    <property type="match status" value="1"/>
</dbReference>
<keyword evidence="2" id="KW-1185">Reference proteome</keyword>
<dbReference type="AlphaFoldDB" id="A0AAV1XKU5"/>
<reference evidence="1 2" key="1">
    <citation type="submission" date="2024-03" db="EMBL/GenBank/DDBJ databases">
        <authorList>
            <person name="Martinez-Hernandez J."/>
        </authorList>
    </citation>
    <scope>NUCLEOTIDE SEQUENCE [LARGE SCALE GENOMIC DNA]</scope>
</reference>
<proteinExistence type="predicted"/>